<evidence type="ECO:0000313" key="3">
    <source>
        <dbReference type="Proteomes" id="UP001472677"/>
    </source>
</evidence>
<dbReference type="Proteomes" id="UP001472677">
    <property type="component" value="Unassembled WGS sequence"/>
</dbReference>
<gene>
    <name evidence="2" type="ORF">V6N12_068097</name>
</gene>
<organism evidence="2 3">
    <name type="scientific">Hibiscus sabdariffa</name>
    <name type="common">roselle</name>
    <dbReference type="NCBI Taxonomy" id="183260"/>
    <lineage>
        <taxon>Eukaryota</taxon>
        <taxon>Viridiplantae</taxon>
        <taxon>Streptophyta</taxon>
        <taxon>Embryophyta</taxon>
        <taxon>Tracheophyta</taxon>
        <taxon>Spermatophyta</taxon>
        <taxon>Magnoliopsida</taxon>
        <taxon>eudicotyledons</taxon>
        <taxon>Gunneridae</taxon>
        <taxon>Pentapetalae</taxon>
        <taxon>rosids</taxon>
        <taxon>malvids</taxon>
        <taxon>Malvales</taxon>
        <taxon>Malvaceae</taxon>
        <taxon>Malvoideae</taxon>
        <taxon>Hibiscus</taxon>
    </lineage>
</organism>
<accession>A0ABR2FNZ5</accession>
<sequence length="68" mass="7396">MIIRNVLAKHGELASGTSSQRDKHKPEPARELVNVSVCHKWFSSLSSYQSQNGSSDMSGIDMCAAIGF</sequence>
<evidence type="ECO:0000256" key="1">
    <source>
        <dbReference type="SAM" id="MobiDB-lite"/>
    </source>
</evidence>
<keyword evidence="3" id="KW-1185">Reference proteome</keyword>
<feature type="compositionally biased region" description="Basic and acidic residues" evidence="1">
    <location>
        <begin position="20"/>
        <end position="29"/>
    </location>
</feature>
<protein>
    <submittedName>
        <fullName evidence="2">Uncharacterized protein</fullName>
    </submittedName>
</protein>
<name>A0ABR2FNZ5_9ROSI</name>
<evidence type="ECO:0000313" key="2">
    <source>
        <dbReference type="EMBL" id="KAK8583839.1"/>
    </source>
</evidence>
<feature type="region of interest" description="Disordered" evidence="1">
    <location>
        <begin position="10"/>
        <end position="29"/>
    </location>
</feature>
<proteinExistence type="predicted"/>
<reference evidence="2 3" key="1">
    <citation type="journal article" date="2024" name="G3 (Bethesda)">
        <title>Genome assembly of Hibiscus sabdariffa L. provides insights into metabolisms of medicinal natural products.</title>
        <authorList>
            <person name="Kim T."/>
        </authorList>
    </citation>
    <scope>NUCLEOTIDE SEQUENCE [LARGE SCALE GENOMIC DNA]</scope>
    <source>
        <strain evidence="2">TK-2024</strain>
        <tissue evidence="2">Old leaves</tissue>
    </source>
</reference>
<comment type="caution">
    <text evidence="2">The sequence shown here is derived from an EMBL/GenBank/DDBJ whole genome shotgun (WGS) entry which is preliminary data.</text>
</comment>
<dbReference type="EMBL" id="JBBPBM010000005">
    <property type="protein sequence ID" value="KAK8583839.1"/>
    <property type="molecule type" value="Genomic_DNA"/>
</dbReference>